<protein>
    <recommendedName>
        <fullName evidence="4">Pentatricopeptide repeat-containing protein</fullName>
    </recommendedName>
</protein>
<keyword evidence="1" id="KW-0677">Repeat</keyword>
<feature type="repeat" description="PPR" evidence="2">
    <location>
        <begin position="63"/>
        <end position="97"/>
    </location>
</feature>
<organism evidence="3">
    <name type="scientific">Nymphaea colorata</name>
    <name type="common">pocket water lily</name>
    <dbReference type="NCBI Taxonomy" id="210225"/>
    <lineage>
        <taxon>Eukaryota</taxon>
        <taxon>Viridiplantae</taxon>
        <taxon>Streptophyta</taxon>
        <taxon>Embryophyta</taxon>
        <taxon>Tracheophyta</taxon>
        <taxon>Spermatophyta</taxon>
        <taxon>Magnoliopsida</taxon>
        <taxon>Nymphaeales</taxon>
        <taxon>Nymphaeaceae</taxon>
        <taxon>Nymphaea</taxon>
    </lineage>
</organism>
<feature type="repeat" description="PPR" evidence="2">
    <location>
        <begin position="303"/>
        <end position="337"/>
    </location>
</feature>
<evidence type="ECO:0000256" key="1">
    <source>
        <dbReference type="ARBA" id="ARBA00022737"/>
    </source>
</evidence>
<dbReference type="PROSITE" id="PS51375">
    <property type="entry name" value="PPR"/>
    <property type="match status" value="3"/>
</dbReference>
<name>A0A5K1AW85_9MAGN</name>
<dbReference type="Pfam" id="PF13041">
    <property type="entry name" value="PPR_2"/>
    <property type="match status" value="2"/>
</dbReference>
<dbReference type="Pfam" id="PF01535">
    <property type="entry name" value="PPR"/>
    <property type="match status" value="2"/>
</dbReference>
<dbReference type="PANTHER" id="PTHR24015:SF553">
    <property type="entry name" value="DYW DOMAIN-CONTAINING PROTEIN"/>
    <property type="match status" value="1"/>
</dbReference>
<dbReference type="FunFam" id="1.25.40.10:FF:000073">
    <property type="entry name" value="Pentatricopeptide repeat-containing protein chloroplastic"/>
    <property type="match status" value="1"/>
</dbReference>
<dbReference type="InterPro" id="IPR011990">
    <property type="entry name" value="TPR-like_helical_dom_sf"/>
</dbReference>
<dbReference type="PANTHER" id="PTHR24015">
    <property type="entry name" value="OS07G0578800 PROTEIN-RELATED"/>
    <property type="match status" value="1"/>
</dbReference>
<dbReference type="AlphaFoldDB" id="A0A5K1AW85"/>
<dbReference type="NCBIfam" id="TIGR00756">
    <property type="entry name" value="PPR"/>
    <property type="match status" value="5"/>
</dbReference>
<accession>A0A5K1AW85</accession>
<sequence length="451" mass="49277">MLSLISACAGLGSGKLCRCIHSFTVKLGIDTHLKVGNALLEMYSSIGAIDDVSKLFNIMQVKDVISWTTMINMYGSAGCPVNAMQFFWQMRSANVEPDMVSMVALLSACAVLGDIQKLKIFHNQIILWGLEFELHIGNSLISVYFKCGDMQSAEMLFSLMSQKSQVTWGAMIAGYIMNGQAENSMRLMIKMVTEDQTNKMDAALLVNGLSAIADLANLALCKQVHAYMITTGLEECSTVQNALISAYSKCGVVVDARKVFDKMNQKDTVSWNAIISGHGINGDGESAVSLYQEMGRRNEVQRDSITYTSILNVCSHAGLVDEGLNIFSNMVTDAVIKPEAEHYACVVDMLARAGRLSEAEKFVTHIVEEPSSSLYGAFLSGCRLYGHVNFVEHVVHMVPDGDPADPGHSVLLSNIYTAASMFDEAAKHRFSMKIKGLMKKPGMSVVQTCYS</sequence>
<dbReference type="InterPro" id="IPR046848">
    <property type="entry name" value="E_motif"/>
</dbReference>
<dbReference type="InterPro" id="IPR046960">
    <property type="entry name" value="PPR_At4g14850-like_plant"/>
</dbReference>
<dbReference type="Gramene" id="NC2G0037520.1">
    <property type="protein sequence ID" value="NC2G0037520.1:cds"/>
    <property type="gene ID" value="NC2G0037520"/>
</dbReference>
<dbReference type="InterPro" id="IPR002885">
    <property type="entry name" value="PPR_rpt"/>
</dbReference>
<proteinExistence type="predicted"/>
<dbReference type="FunFam" id="1.25.40.10:FF:000090">
    <property type="entry name" value="Pentatricopeptide repeat-containing protein, chloroplastic"/>
    <property type="match status" value="1"/>
</dbReference>
<dbReference type="GO" id="GO:0003729">
    <property type="term" value="F:mRNA binding"/>
    <property type="evidence" value="ECO:0007669"/>
    <property type="project" value="UniProtKB-ARBA"/>
</dbReference>
<gene>
    <name evidence="3" type="ORF">NYM_LOCUS12734</name>
</gene>
<dbReference type="EMBL" id="LR721780">
    <property type="protein sequence ID" value="VVW06772.1"/>
    <property type="molecule type" value="Genomic_DNA"/>
</dbReference>
<dbReference type="GO" id="GO:0009451">
    <property type="term" value="P:RNA modification"/>
    <property type="evidence" value="ECO:0007669"/>
    <property type="project" value="InterPro"/>
</dbReference>
<evidence type="ECO:0000313" key="3">
    <source>
        <dbReference type="EMBL" id="VVW06772.1"/>
    </source>
</evidence>
<reference evidence="3" key="1">
    <citation type="submission" date="2019-09" db="EMBL/GenBank/DDBJ databases">
        <authorList>
            <person name="Zhang L."/>
        </authorList>
    </citation>
    <scope>NUCLEOTIDE SEQUENCE</scope>
</reference>
<evidence type="ECO:0008006" key="4">
    <source>
        <dbReference type="Google" id="ProtNLM"/>
    </source>
</evidence>
<dbReference type="Gene3D" id="1.25.40.10">
    <property type="entry name" value="Tetratricopeptide repeat domain"/>
    <property type="match status" value="3"/>
</dbReference>
<evidence type="ECO:0000256" key="2">
    <source>
        <dbReference type="PROSITE-ProRule" id="PRU00708"/>
    </source>
</evidence>
<dbReference type="Pfam" id="PF20431">
    <property type="entry name" value="E_motif"/>
    <property type="match status" value="1"/>
</dbReference>
<feature type="repeat" description="PPR" evidence="2">
    <location>
        <begin position="267"/>
        <end position="301"/>
    </location>
</feature>